<evidence type="ECO:0000259" key="5">
    <source>
        <dbReference type="PROSITE" id="PS51296"/>
    </source>
</evidence>
<accession>A0ABP7A8C2</accession>
<dbReference type="PROSITE" id="PS51296">
    <property type="entry name" value="RIESKE"/>
    <property type="match status" value="1"/>
</dbReference>
<evidence type="ECO:0000313" key="6">
    <source>
        <dbReference type="EMBL" id="GAA3626769.1"/>
    </source>
</evidence>
<dbReference type="InterPro" id="IPR036922">
    <property type="entry name" value="Rieske_2Fe-2S_sf"/>
</dbReference>
<keyword evidence="2" id="KW-0479">Metal-binding</keyword>
<keyword evidence="7" id="KW-1185">Reference proteome</keyword>
<dbReference type="InterPro" id="IPR017941">
    <property type="entry name" value="Rieske_2Fe-2S"/>
</dbReference>
<comment type="caution">
    <text evidence="6">The sequence shown here is derived from an EMBL/GenBank/DDBJ whole genome shotgun (WGS) entry which is preliminary data.</text>
</comment>
<keyword evidence="3" id="KW-0408">Iron</keyword>
<dbReference type="EMBL" id="BAABAB010000022">
    <property type="protein sequence ID" value="GAA3626769.1"/>
    <property type="molecule type" value="Genomic_DNA"/>
</dbReference>
<evidence type="ECO:0000256" key="2">
    <source>
        <dbReference type="ARBA" id="ARBA00022723"/>
    </source>
</evidence>
<protein>
    <submittedName>
        <fullName evidence="6">Non-heme iron oxygenase ferredoxin subunit</fullName>
    </submittedName>
</protein>
<dbReference type="Gene3D" id="2.102.10.10">
    <property type="entry name" value="Rieske [2Fe-2S] iron-sulphur domain"/>
    <property type="match status" value="1"/>
</dbReference>
<evidence type="ECO:0000256" key="1">
    <source>
        <dbReference type="ARBA" id="ARBA00022714"/>
    </source>
</evidence>
<evidence type="ECO:0000256" key="4">
    <source>
        <dbReference type="ARBA" id="ARBA00023014"/>
    </source>
</evidence>
<dbReference type="SUPFAM" id="SSF50022">
    <property type="entry name" value="ISP domain"/>
    <property type="match status" value="1"/>
</dbReference>
<keyword evidence="4" id="KW-0411">Iron-sulfur</keyword>
<evidence type="ECO:0000256" key="3">
    <source>
        <dbReference type="ARBA" id="ARBA00023004"/>
    </source>
</evidence>
<proteinExistence type="predicted"/>
<dbReference type="Pfam" id="PF00355">
    <property type="entry name" value="Rieske"/>
    <property type="match status" value="1"/>
</dbReference>
<dbReference type="CDD" id="cd03528">
    <property type="entry name" value="Rieske_RO_ferredoxin"/>
    <property type="match status" value="1"/>
</dbReference>
<sequence length="117" mass="12376">MSFVRVCTAAEVAPETAVAVDADGLDLAIVNSAGRFYAIADECSHAAIPLSEGDVGDGEIECYLHGSRFDLRTGEPTGLPATEPVPIYRCRLEGDDVLVDTSAPLDRHAISAQQQES</sequence>
<organism evidence="6 7">
    <name type="scientific">Microlunatus ginsengisoli</name>
    <dbReference type="NCBI Taxonomy" id="363863"/>
    <lineage>
        <taxon>Bacteria</taxon>
        <taxon>Bacillati</taxon>
        <taxon>Actinomycetota</taxon>
        <taxon>Actinomycetes</taxon>
        <taxon>Propionibacteriales</taxon>
        <taxon>Propionibacteriaceae</taxon>
        <taxon>Microlunatus</taxon>
    </lineage>
</organism>
<name>A0ABP7A8C2_9ACTN</name>
<evidence type="ECO:0000313" key="7">
    <source>
        <dbReference type="Proteomes" id="UP001501490"/>
    </source>
</evidence>
<keyword evidence="1" id="KW-0001">2Fe-2S</keyword>
<reference evidence="7" key="1">
    <citation type="journal article" date="2019" name="Int. J. Syst. Evol. Microbiol.">
        <title>The Global Catalogue of Microorganisms (GCM) 10K type strain sequencing project: providing services to taxonomists for standard genome sequencing and annotation.</title>
        <authorList>
            <consortium name="The Broad Institute Genomics Platform"/>
            <consortium name="The Broad Institute Genome Sequencing Center for Infectious Disease"/>
            <person name="Wu L."/>
            <person name="Ma J."/>
        </authorList>
    </citation>
    <scope>NUCLEOTIDE SEQUENCE [LARGE SCALE GENOMIC DNA]</scope>
    <source>
        <strain evidence="7">JCM 16929</strain>
    </source>
</reference>
<dbReference type="Proteomes" id="UP001501490">
    <property type="component" value="Unassembled WGS sequence"/>
</dbReference>
<dbReference type="PANTHER" id="PTHR21496:SF23">
    <property type="entry name" value="3-PHENYLPROPIONATE_CINNAMIC ACID DIOXYGENASE FERREDOXIN SUBUNIT"/>
    <property type="match status" value="1"/>
</dbReference>
<dbReference type="RefSeq" id="WP_344806195.1">
    <property type="nucleotide sequence ID" value="NZ_BAABAB010000022.1"/>
</dbReference>
<gene>
    <name evidence="6" type="ORF">GCM10022236_31340</name>
</gene>
<dbReference type="PANTHER" id="PTHR21496">
    <property type="entry name" value="FERREDOXIN-RELATED"/>
    <property type="match status" value="1"/>
</dbReference>
<feature type="domain" description="Rieske" evidence="5">
    <location>
        <begin position="4"/>
        <end position="99"/>
    </location>
</feature>